<dbReference type="RefSeq" id="WP_190427048.1">
    <property type="nucleotide sequence ID" value="NZ_JAAOCA010000061.1"/>
</dbReference>
<name>A0ABR7Z9N2_9PSED</name>
<keyword evidence="2" id="KW-1185">Reference proteome</keyword>
<gene>
    <name evidence="1" type="ORF">HAQ05_26680</name>
</gene>
<dbReference type="Gene3D" id="3.10.150.10">
    <property type="entry name" value="DNA Polymerase III, subunit A, domain 2"/>
    <property type="match status" value="1"/>
</dbReference>
<dbReference type="Proteomes" id="UP000805841">
    <property type="component" value="Unassembled WGS sequence"/>
</dbReference>
<protein>
    <recommendedName>
        <fullName evidence="3">DNA polymerase III beta sliding clamp central domain-containing protein</fullName>
    </recommendedName>
</protein>
<dbReference type="EMBL" id="JAAOCA010000061">
    <property type="protein sequence ID" value="MBD1602269.1"/>
    <property type="molecule type" value="Genomic_DNA"/>
</dbReference>
<organism evidence="1 2">
    <name type="scientific">Pseudomonas typographi</name>
    <dbReference type="NCBI Taxonomy" id="2715964"/>
    <lineage>
        <taxon>Bacteria</taxon>
        <taxon>Pseudomonadati</taxon>
        <taxon>Pseudomonadota</taxon>
        <taxon>Gammaproteobacteria</taxon>
        <taxon>Pseudomonadales</taxon>
        <taxon>Pseudomonadaceae</taxon>
        <taxon>Pseudomonas</taxon>
    </lineage>
</organism>
<reference evidence="1 2" key="1">
    <citation type="journal article" date="2020" name="Insects">
        <title>Bacteria Belonging to Pseudomonas typographi sp. nov. from the Bark Beetle Ips typographus Have Genomic Potential to Aid in the Host Ecology.</title>
        <authorList>
            <person name="Peral-Aranega E."/>
            <person name="Saati-Santamaria Z."/>
            <person name="Kolarik M."/>
            <person name="Rivas R."/>
            <person name="Garcia-Fraile P."/>
        </authorList>
    </citation>
    <scope>NUCLEOTIDE SEQUENCE [LARGE SCALE GENOMIC DNA]</scope>
    <source>
        <strain evidence="1 2">CA3A</strain>
    </source>
</reference>
<accession>A0ABR7Z9N2</accession>
<evidence type="ECO:0000313" key="2">
    <source>
        <dbReference type="Proteomes" id="UP000805841"/>
    </source>
</evidence>
<sequence length="237" mass="25969">MTYLARVNPKYFAAIHQCAAQNDVRYYLNAVHIEPHSAGGVLIVATNGHFLGAIHDPDGWIAPGQQSLLIGAGSKRLLSACMARRGPDSDPPAVLWVAEKYSLLSSVVDTSEEPEMFGEHAHLTERTALVDGQFPNWRRVIPSARQPFDGQFPCINGEYLEAFNKIGVMLSGQKRFGGGGMHLEASAGHAQIVVRFNNHDLIDRFVGVIMPMYGDKPEQILPTWAMTEKQSGETQAA</sequence>
<comment type="caution">
    <text evidence="1">The sequence shown here is derived from an EMBL/GenBank/DDBJ whole genome shotgun (WGS) entry which is preliminary data.</text>
</comment>
<evidence type="ECO:0000313" key="1">
    <source>
        <dbReference type="EMBL" id="MBD1602269.1"/>
    </source>
</evidence>
<proteinExistence type="predicted"/>
<evidence type="ECO:0008006" key="3">
    <source>
        <dbReference type="Google" id="ProtNLM"/>
    </source>
</evidence>